<proteinExistence type="predicted"/>
<accession>A0A085W6I9</accession>
<evidence type="ECO:0008006" key="3">
    <source>
        <dbReference type="Google" id="ProtNLM"/>
    </source>
</evidence>
<dbReference type="AlphaFoldDB" id="A0A085W6I9"/>
<dbReference type="InterPro" id="IPR036514">
    <property type="entry name" value="SGNH_hydro_sf"/>
</dbReference>
<evidence type="ECO:0000313" key="2">
    <source>
        <dbReference type="Proteomes" id="UP000028725"/>
    </source>
</evidence>
<keyword evidence="2" id="KW-1185">Reference proteome</keyword>
<name>A0A085W6I9_9BACT</name>
<sequence>MRLAAARTIARALAPLPSRRLPEPSRQDQELFKLATVLKAPGSVIENPCTEWAGPFCARSSLDPFFTSLDNLRAGSAASRVTVAAFGNSLIAADRIVDVVRDDLMNLFGNGGRGLLLVDRIADYGARVRTGTSADGWQVYTVGDVKPSPVPIGLSGVVHVSNAPRARSRFAIKGETQGSLFWLDKGAGPIELRVDGKPLVQTEPKNDGHSQLTEFTLPEGAKTLELIAHKKGTIIQGLVLDRPGAGLVLDTLGVPAADASLFLTADEEAVTQQLGTRSPALVLIMLGGNEVKRLQWKRSTMDKVERDLHGFIQRVKLGSPTSACLLVGPLDAVLGPDASKPFQQRADLLEVIELERKIALAEGCAFFDLFAAMGGTGSLQRFHTKGLVHDDLVHPRGKGLDLLGALISDALLKSWSETPRAEQPEALVAAWTTLLGGAPLSNEVDPWRRAPPVALIPGDPKDPMAGGIQRLLAAARAWTPRSEEARWLVLDSGTAQPLPQPLAKDGLATLRCASLVPASNLAWEGEPCLPVTLPPLPEDLQDPMDRGGTVGAWLLAELVRQDSMLTTAESTP</sequence>
<dbReference type="EMBL" id="JMCB01000018">
    <property type="protein sequence ID" value="KFE63302.1"/>
    <property type="molecule type" value="Genomic_DNA"/>
</dbReference>
<organism evidence="1 2">
    <name type="scientific">Hyalangium minutum</name>
    <dbReference type="NCBI Taxonomy" id="394096"/>
    <lineage>
        <taxon>Bacteria</taxon>
        <taxon>Pseudomonadati</taxon>
        <taxon>Myxococcota</taxon>
        <taxon>Myxococcia</taxon>
        <taxon>Myxococcales</taxon>
        <taxon>Cystobacterineae</taxon>
        <taxon>Archangiaceae</taxon>
        <taxon>Hyalangium</taxon>
    </lineage>
</organism>
<dbReference type="GO" id="GO:0016788">
    <property type="term" value="F:hydrolase activity, acting on ester bonds"/>
    <property type="evidence" value="ECO:0007669"/>
    <property type="project" value="UniProtKB-ARBA"/>
</dbReference>
<dbReference type="Gene3D" id="3.40.50.1110">
    <property type="entry name" value="SGNH hydrolase"/>
    <property type="match status" value="1"/>
</dbReference>
<reference evidence="1 2" key="1">
    <citation type="submission" date="2014-04" db="EMBL/GenBank/DDBJ databases">
        <title>Genome assembly of Hyalangium minutum DSM 14724.</title>
        <authorList>
            <person name="Sharma G."/>
            <person name="Subramanian S."/>
        </authorList>
    </citation>
    <scope>NUCLEOTIDE SEQUENCE [LARGE SCALE GENOMIC DNA]</scope>
    <source>
        <strain evidence="1 2">DSM 14724</strain>
    </source>
</reference>
<protein>
    <recommendedName>
        <fullName evidence="3">SGNH hydrolase-type esterase domain-containing protein</fullName>
    </recommendedName>
</protein>
<dbReference type="PATRIC" id="fig|394096.3.peg.7221"/>
<dbReference type="Proteomes" id="UP000028725">
    <property type="component" value="Unassembled WGS sequence"/>
</dbReference>
<gene>
    <name evidence="1" type="ORF">DB31_2895</name>
</gene>
<dbReference type="STRING" id="394096.DB31_2895"/>
<dbReference type="SUPFAM" id="SSF52266">
    <property type="entry name" value="SGNH hydrolase"/>
    <property type="match status" value="1"/>
</dbReference>
<dbReference type="Gene3D" id="2.60.120.1360">
    <property type="match status" value="1"/>
</dbReference>
<evidence type="ECO:0000313" key="1">
    <source>
        <dbReference type="EMBL" id="KFE63302.1"/>
    </source>
</evidence>
<comment type="caution">
    <text evidence="1">The sequence shown here is derived from an EMBL/GenBank/DDBJ whole genome shotgun (WGS) entry which is preliminary data.</text>
</comment>